<reference evidence="2 3" key="1">
    <citation type="submission" date="2017-07" db="EMBL/GenBank/DDBJ databases">
        <title>Genome Sequence of Antarctobacter heliothermus Strain SMS3 Isolated from a culture of the Diatom Skeletonema marinoi.</title>
        <authorList>
            <person name="Topel M."/>
            <person name="Pinder M.I.M."/>
            <person name="Johansson O.N."/>
            <person name="Kourtchenko O."/>
            <person name="Godhe A."/>
            <person name="Clarke A.K."/>
        </authorList>
    </citation>
    <scope>NUCLEOTIDE SEQUENCE [LARGE SCALE GENOMIC DNA]</scope>
    <source>
        <strain evidence="2 3">SMS3</strain>
    </source>
</reference>
<dbReference type="KEGG" id="aht:ANTHELSMS3_03812"/>
<evidence type="ECO:0000313" key="3">
    <source>
        <dbReference type="Proteomes" id="UP000203589"/>
    </source>
</evidence>
<feature type="region of interest" description="Disordered" evidence="1">
    <location>
        <begin position="56"/>
        <end position="79"/>
    </location>
</feature>
<dbReference type="InterPro" id="IPR010710">
    <property type="entry name" value="DUF1289"/>
</dbReference>
<evidence type="ECO:0000313" key="2">
    <source>
        <dbReference type="EMBL" id="ASP22433.1"/>
    </source>
</evidence>
<sequence length="79" mass="9381">MMKDDIWHRDEIESPCVKVCVIHPQERLCTGCLRTAREITLWSNMSQDERREVMDDLANRSGRLRKRRGGRAARLKRQD</sequence>
<protein>
    <submittedName>
        <fullName evidence="2">Fe-S oxidoreductase</fullName>
    </submittedName>
</protein>
<name>A0A222E898_9RHOB</name>
<dbReference type="PANTHER" id="PTHR35175:SF2">
    <property type="entry name" value="DUF1289 DOMAIN-CONTAINING PROTEIN"/>
    <property type="match status" value="1"/>
</dbReference>
<feature type="compositionally biased region" description="Basic residues" evidence="1">
    <location>
        <begin position="62"/>
        <end position="79"/>
    </location>
</feature>
<dbReference type="EMBL" id="CP022540">
    <property type="protein sequence ID" value="ASP22433.1"/>
    <property type="molecule type" value="Genomic_DNA"/>
</dbReference>
<dbReference type="PANTHER" id="PTHR35175">
    <property type="entry name" value="DUF1289 DOMAIN-CONTAINING PROTEIN"/>
    <property type="match status" value="1"/>
</dbReference>
<evidence type="ECO:0000256" key="1">
    <source>
        <dbReference type="SAM" id="MobiDB-lite"/>
    </source>
</evidence>
<dbReference type="Proteomes" id="UP000203589">
    <property type="component" value="Chromosome"/>
</dbReference>
<proteinExistence type="predicted"/>
<keyword evidence="3" id="KW-1185">Reference proteome</keyword>
<gene>
    <name evidence="2" type="ORF">ANTHELSMS3_03812</name>
</gene>
<dbReference type="Pfam" id="PF06945">
    <property type="entry name" value="DUF1289"/>
    <property type="match status" value="1"/>
</dbReference>
<accession>A0A222E898</accession>
<organism evidence="2 3">
    <name type="scientific">Antarctobacter heliothermus</name>
    <dbReference type="NCBI Taxonomy" id="74033"/>
    <lineage>
        <taxon>Bacteria</taxon>
        <taxon>Pseudomonadati</taxon>
        <taxon>Pseudomonadota</taxon>
        <taxon>Alphaproteobacteria</taxon>
        <taxon>Rhodobacterales</taxon>
        <taxon>Roseobacteraceae</taxon>
        <taxon>Antarctobacter</taxon>
    </lineage>
</organism>
<dbReference type="AlphaFoldDB" id="A0A222E898"/>